<evidence type="ECO:0000313" key="3">
    <source>
        <dbReference type="Proteomes" id="UP001058381"/>
    </source>
</evidence>
<organism evidence="2 3">
    <name type="scientific">Xanthomonas prunicola</name>
    <dbReference type="NCBI Taxonomy" id="2053930"/>
    <lineage>
        <taxon>Bacteria</taxon>
        <taxon>Pseudomonadati</taxon>
        <taxon>Pseudomonadota</taxon>
        <taxon>Gammaproteobacteria</taxon>
        <taxon>Lysobacterales</taxon>
        <taxon>Lysobacteraceae</taxon>
        <taxon>Xanthomonas</taxon>
    </lineage>
</organism>
<feature type="domain" description="SnoaL-like" evidence="1">
    <location>
        <begin position="16"/>
        <end position="102"/>
    </location>
</feature>
<gene>
    <name evidence="2" type="ORF">M0D43_21155</name>
</gene>
<dbReference type="EMBL" id="CP096142">
    <property type="protein sequence ID" value="UXA65350.1"/>
    <property type="molecule type" value="Genomic_DNA"/>
</dbReference>
<dbReference type="Pfam" id="PF12680">
    <property type="entry name" value="SnoaL_2"/>
    <property type="match status" value="1"/>
</dbReference>
<dbReference type="InterPro" id="IPR037401">
    <property type="entry name" value="SnoaL-like"/>
</dbReference>
<dbReference type="GeneID" id="75153919"/>
<accession>A0A9Q9J2K9</accession>
<reference evidence="2" key="1">
    <citation type="submission" date="2022-04" db="EMBL/GenBank/DDBJ databases">
        <title>Xanthomonas prunicola pv. tritici, a pathogen causing a previously unreported foliar disease of wheat.</title>
        <authorList>
            <person name="Clavijo F."/>
            <person name="Curland R.D."/>
            <person name="Dill-Macky R."/>
            <person name="Pereyra S."/>
            <person name="Roman-Reyna V."/>
            <person name="Siri M.I."/>
        </authorList>
    </citation>
    <scope>NUCLEOTIDE SEQUENCE</scope>
    <source>
        <strain evidence="2">CIX249</strain>
    </source>
</reference>
<evidence type="ECO:0000259" key="1">
    <source>
        <dbReference type="Pfam" id="PF12680"/>
    </source>
</evidence>
<dbReference type="Proteomes" id="UP001058381">
    <property type="component" value="Chromosome"/>
</dbReference>
<dbReference type="RefSeq" id="WP_252162903.1">
    <property type="nucleotide sequence ID" value="NZ_CP094827.1"/>
</dbReference>
<name>A0A9Q9J2K9_9XANT</name>
<dbReference type="InterPro" id="IPR032710">
    <property type="entry name" value="NTF2-like_dom_sf"/>
</dbReference>
<dbReference type="Gene3D" id="3.10.450.50">
    <property type="match status" value="1"/>
</dbReference>
<dbReference type="SUPFAM" id="SSF54427">
    <property type="entry name" value="NTF2-like"/>
    <property type="match status" value="1"/>
</dbReference>
<evidence type="ECO:0000313" key="2">
    <source>
        <dbReference type="EMBL" id="UXA65350.1"/>
    </source>
</evidence>
<protein>
    <submittedName>
        <fullName evidence="2">Nuclear transport factor 2 family protein</fullName>
    </submittedName>
</protein>
<sequence>MDIWTLPEPIAAYFAAEHDPDALAHCFTAHAVMTDDGHRYTGIDAIKAFMAEASAKYAATSVPFAIEREDGIHCVRANVGGNFPGSPVVLSYRFRLERGLIASLEVTVSASTCI</sequence>
<dbReference type="AlphaFoldDB" id="A0A9Q9J2K9"/>
<proteinExistence type="predicted"/>